<dbReference type="Gene3D" id="3.40.50.2300">
    <property type="match status" value="2"/>
</dbReference>
<dbReference type="GO" id="GO:0003700">
    <property type="term" value="F:DNA-binding transcription factor activity"/>
    <property type="evidence" value="ECO:0007669"/>
    <property type="project" value="TreeGrafter"/>
</dbReference>
<sequence length="336" mass="35036">MTRRRAARRVTATDVAHEAGVSQATVSYVLNDTPGQAIPEVTRQRVRAAVERLGYAPHAAARALRTGRSDVVLFVLPDWPIGPAVAAVVEGLTHGLEQRDLTLLIRRASGGRPLADLWRSLTPAAVVSLEGVADGDRHALDEHAIPLVSVPLQARVNADDGVLTVSHPAIGALQLQHLAATGHRRTGYAAPADPRVAAFRDLRLDGVRTAALDLGLADPSVREVDLTAESARSAVQAWLAESPPVTAVCAYNDDVAFAVLAGLRALGLSAPGDLSVIGVDDVPLAALAAPPLTTVRQDAGALVEHIVSAVLKAVVGEGPPPRPRSDAISLVVRESA</sequence>
<proteinExistence type="predicted"/>
<evidence type="ECO:0000313" key="6">
    <source>
        <dbReference type="Proteomes" id="UP000321234"/>
    </source>
</evidence>
<dbReference type="SUPFAM" id="SSF53822">
    <property type="entry name" value="Periplasmic binding protein-like I"/>
    <property type="match status" value="1"/>
</dbReference>
<dbReference type="PANTHER" id="PTHR30146">
    <property type="entry name" value="LACI-RELATED TRANSCRIPTIONAL REPRESSOR"/>
    <property type="match status" value="1"/>
</dbReference>
<dbReference type="PANTHER" id="PTHR30146:SF153">
    <property type="entry name" value="LACTOSE OPERON REPRESSOR"/>
    <property type="match status" value="1"/>
</dbReference>
<evidence type="ECO:0000313" key="5">
    <source>
        <dbReference type="EMBL" id="TXR52834.1"/>
    </source>
</evidence>
<dbReference type="OrthoDB" id="3288692at2"/>
<evidence type="ECO:0000256" key="3">
    <source>
        <dbReference type="ARBA" id="ARBA00023163"/>
    </source>
</evidence>
<evidence type="ECO:0000256" key="1">
    <source>
        <dbReference type="ARBA" id="ARBA00023015"/>
    </source>
</evidence>
<accession>A0A5C8Z657</accession>
<dbReference type="InterPro" id="IPR046335">
    <property type="entry name" value="LacI/GalR-like_sensor"/>
</dbReference>
<dbReference type="AlphaFoldDB" id="A0A5C8Z657"/>
<reference evidence="5 6" key="1">
    <citation type="submission" date="2019-07" db="EMBL/GenBank/DDBJ databases">
        <title>Quadrisphaera sp. strain DD2A genome sequencing and assembly.</title>
        <authorList>
            <person name="Kim I."/>
        </authorList>
    </citation>
    <scope>NUCLEOTIDE SEQUENCE [LARGE SCALE GENOMIC DNA]</scope>
    <source>
        <strain evidence="5 6">DD2A</strain>
    </source>
</reference>
<keyword evidence="6" id="KW-1185">Reference proteome</keyword>
<evidence type="ECO:0000256" key="2">
    <source>
        <dbReference type="ARBA" id="ARBA00023125"/>
    </source>
</evidence>
<evidence type="ECO:0000259" key="4">
    <source>
        <dbReference type="PROSITE" id="PS50932"/>
    </source>
</evidence>
<dbReference type="Pfam" id="PF00356">
    <property type="entry name" value="LacI"/>
    <property type="match status" value="1"/>
</dbReference>
<feature type="domain" description="HTH lacI-type" evidence="4">
    <location>
        <begin position="10"/>
        <end position="66"/>
    </location>
</feature>
<dbReference type="Gene3D" id="1.10.260.40">
    <property type="entry name" value="lambda repressor-like DNA-binding domains"/>
    <property type="match status" value="1"/>
</dbReference>
<dbReference type="RefSeq" id="WP_147927601.1">
    <property type="nucleotide sequence ID" value="NZ_VKAC01000011.1"/>
</dbReference>
<name>A0A5C8Z657_9ACTN</name>
<protein>
    <submittedName>
        <fullName evidence="5">LacI family transcriptional regulator</fullName>
    </submittedName>
</protein>
<dbReference type="InterPro" id="IPR028082">
    <property type="entry name" value="Peripla_BP_I"/>
</dbReference>
<dbReference type="EMBL" id="VKAC01000011">
    <property type="protein sequence ID" value="TXR52834.1"/>
    <property type="molecule type" value="Genomic_DNA"/>
</dbReference>
<dbReference type="SMART" id="SM00354">
    <property type="entry name" value="HTH_LACI"/>
    <property type="match status" value="1"/>
</dbReference>
<dbReference type="InterPro" id="IPR000843">
    <property type="entry name" value="HTH_LacI"/>
</dbReference>
<organism evidence="5 6">
    <name type="scientific">Quadrisphaera setariae</name>
    <dbReference type="NCBI Taxonomy" id="2593304"/>
    <lineage>
        <taxon>Bacteria</taxon>
        <taxon>Bacillati</taxon>
        <taxon>Actinomycetota</taxon>
        <taxon>Actinomycetes</taxon>
        <taxon>Kineosporiales</taxon>
        <taxon>Kineosporiaceae</taxon>
        <taxon>Quadrisphaera</taxon>
    </lineage>
</organism>
<dbReference type="GO" id="GO:0000976">
    <property type="term" value="F:transcription cis-regulatory region binding"/>
    <property type="evidence" value="ECO:0007669"/>
    <property type="project" value="TreeGrafter"/>
</dbReference>
<keyword evidence="1" id="KW-0805">Transcription regulation</keyword>
<dbReference type="CDD" id="cd01392">
    <property type="entry name" value="HTH_LacI"/>
    <property type="match status" value="1"/>
</dbReference>
<comment type="caution">
    <text evidence="5">The sequence shown here is derived from an EMBL/GenBank/DDBJ whole genome shotgun (WGS) entry which is preliminary data.</text>
</comment>
<dbReference type="Proteomes" id="UP000321234">
    <property type="component" value="Unassembled WGS sequence"/>
</dbReference>
<dbReference type="SUPFAM" id="SSF47413">
    <property type="entry name" value="lambda repressor-like DNA-binding domains"/>
    <property type="match status" value="1"/>
</dbReference>
<dbReference type="Pfam" id="PF13377">
    <property type="entry name" value="Peripla_BP_3"/>
    <property type="match status" value="1"/>
</dbReference>
<keyword evidence="3" id="KW-0804">Transcription</keyword>
<gene>
    <name evidence="5" type="ORF">FMM08_17105</name>
</gene>
<keyword evidence="2" id="KW-0238">DNA-binding</keyword>
<dbReference type="PROSITE" id="PS50932">
    <property type="entry name" value="HTH_LACI_2"/>
    <property type="match status" value="1"/>
</dbReference>
<dbReference type="InterPro" id="IPR010982">
    <property type="entry name" value="Lambda_DNA-bd_dom_sf"/>
</dbReference>